<dbReference type="RefSeq" id="WP_169101323.1">
    <property type="nucleotide sequence ID" value="NZ_JABBVZ010000065.1"/>
</dbReference>
<dbReference type="EMBL" id="JABBVZ010000065">
    <property type="protein sequence ID" value="NMP23771.1"/>
    <property type="molecule type" value="Genomic_DNA"/>
</dbReference>
<dbReference type="InterPro" id="IPR035959">
    <property type="entry name" value="RutC-like_sf"/>
</dbReference>
<dbReference type="PANTHER" id="PTHR43857:SF1">
    <property type="entry name" value="YJGH FAMILY PROTEIN"/>
    <property type="match status" value="1"/>
</dbReference>
<reference evidence="1 2" key="1">
    <citation type="submission" date="2020-04" db="EMBL/GenBank/DDBJ databases">
        <authorList>
            <person name="Zhang R."/>
            <person name="Schippers A."/>
        </authorList>
    </citation>
    <scope>NUCLEOTIDE SEQUENCE [LARGE SCALE GENOMIC DNA]</scope>
    <source>
        <strain evidence="1 2">DSM 109850</strain>
    </source>
</reference>
<dbReference type="PANTHER" id="PTHR43857">
    <property type="entry name" value="BLR7761 PROTEIN"/>
    <property type="match status" value="1"/>
</dbReference>
<dbReference type="InterPro" id="IPR006175">
    <property type="entry name" value="YjgF/YER057c/UK114"/>
</dbReference>
<organism evidence="1 2">
    <name type="scientific">Sulfobacillus harzensis</name>
    <dbReference type="NCBI Taxonomy" id="2729629"/>
    <lineage>
        <taxon>Bacteria</taxon>
        <taxon>Bacillati</taxon>
        <taxon>Bacillota</taxon>
        <taxon>Clostridia</taxon>
        <taxon>Eubacteriales</taxon>
        <taxon>Clostridiales Family XVII. Incertae Sedis</taxon>
        <taxon>Sulfobacillus</taxon>
    </lineage>
</organism>
<evidence type="ECO:0000313" key="1">
    <source>
        <dbReference type="EMBL" id="NMP23771.1"/>
    </source>
</evidence>
<comment type="caution">
    <text evidence="1">The sequence shown here is derived from an EMBL/GenBank/DDBJ whole genome shotgun (WGS) entry which is preliminary data.</text>
</comment>
<dbReference type="Proteomes" id="UP000533476">
    <property type="component" value="Unassembled WGS sequence"/>
</dbReference>
<dbReference type="Pfam" id="PF01042">
    <property type="entry name" value="Ribonuc_L-PSP"/>
    <property type="match status" value="1"/>
</dbReference>
<gene>
    <name evidence="1" type="ORF">HIJ39_15645</name>
</gene>
<name>A0A7Y0L6S3_9FIRM</name>
<dbReference type="AlphaFoldDB" id="A0A7Y0L6S3"/>
<dbReference type="Gene3D" id="3.30.1330.40">
    <property type="entry name" value="RutC-like"/>
    <property type="match status" value="1"/>
</dbReference>
<dbReference type="SUPFAM" id="SSF55298">
    <property type="entry name" value="YjgF-like"/>
    <property type="match status" value="1"/>
</dbReference>
<sequence length="91" mass="9721">MARRNVEGKVYQQSLIIFSIIGSAICELGGNLNALVRLRIFVTDASYIPDVVRAWNAVGSGAKPAATAVVVAALIDPRLKVEIEAQAILDE</sequence>
<keyword evidence="2" id="KW-1185">Reference proteome</keyword>
<proteinExistence type="predicted"/>
<evidence type="ECO:0000313" key="2">
    <source>
        <dbReference type="Proteomes" id="UP000533476"/>
    </source>
</evidence>
<accession>A0A7Y0L6S3</accession>
<protein>
    <submittedName>
        <fullName evidence="1">Uncharacterized protein</fullName>
    </submittedName>
</protein>